<gene>
    <name evidence="2" type="ORF">EJ04DRAFT_563278</name>
</gene>
<accession>A0A9P4QZ78</accession>
<feature type="compositionally biased region" description="Basic and acidic residues" evidence="1">
    <location>
        <begin position="181"/>
        <end position="206"/>
    </location>
</feature>
<name>A0A9P4QZ78_9PLEO</name>
<feature type="compositionally biased region" description="Basic residues" evidence="1">
    <location>
        <begin position="155"/>
        <end position="166"/>
    </location>
</feature>
<feature type="region of interest" description="Disordered" evidence="1">
    <location>
        <begin position="430"/>
        <end position="458"/>
    </location>
</feature>
<feature type="region of interest" description="Disordered" evidence="1">
    <location>
        <begin position="81"/>
        <end position="339"/>
    </location>
</feature>
<feature type="compositionally biased region" description="Basic and acidic residues" evidence="1">
    <location>
        <begin position="330"/>
        <end position="339"/>
    </location>
</feature>
<feature type="compositionally biased region" description="Basic residues" evidence="1">
    <location>
        <begin position="253"/>
        <end position="262"/>
    </location>
</feature>
<protein>
    <submittedName>
        <fullName evidence="2">Uncharacterized protein</fullName>
    </submittedName>
</protein>
<feature type="compositionally biased region" description="Polar residues" evidence="1">
    <location>
        <begin position="1"/>
        <end position="12"/>
    </location>
</feature>
<feature type="region of interest" description="Disordered" evidence="1">
    <location>
        <begin position="1"/>
        <end position="63"/>
    </location>
</feature>
<evidence type="ECO:0000313" key="2">
    <source>
        <dbReference type="EMBL" id="KAF2735594.1"/>
    </source>
</evidence>
<feature type="compositionally biased region" description="Low complexity" evidence="1">
    <location>
        <begin position="138"/>
        <end position="148"/>
    </location>
</feature>
<sequence>MSTASARGSSPEETVPTGIASPCSDEWLDSLFASGGEGDDHAGEVNYAPKGVTAAHNGNPIDGQVMTTLEDVTAAHGRDQFAGVSVTSTPSQGSTAGVLETTEHGTPARNGNAVVNEVNRASVTSDISDARDNHIGGTDSTSDDTAATKVSPLGRNRRTAAARKALKATPSCAKVITSKKLSPEQRDEHRDRIREKEAEYNRKLDLEEAALASKSDSDSDDFNPTPIVASRGRARKPAARSSRASTSVATKPQAKKTASKKRKDVDEEEAPVPTKAPRQTKTGGDKSIASRVFTNPKLVKMFRYSDPRPSRDIPKISAAKRRQDEEDEGDKTRAYADWHKKVLPGGEIRDEHEHKKAFVGKAQSCMGAGIPMANYPVEKNEDGDAPRRVINAAFRRPEVNARGERLYPDADYSKPKPMKRKAGELIARRMIAESHEAGGGDDSEDERPIKRTRTAGRN</sequence>
<evidence type="ECO:0000313" key="3">
    <source>
        <dbReference type="Proteomes" id="UP000799444"/>
    </source>
</evidence>
<comment type="caution">
    <text evidence="2">The sequence shown here is derived from an EMBL/GenBank/DDBJ whole genome shotgun (WGS) entry which is preliminary data.</text>
</comment>
<proteinExistence type="predicted"/>
<feature type="compositionally biased region" description="Basic and acidic residues" evidence="1">
    <location>
        <begin position="303"/>
        <end position="314"/>
    </location>
</feature>
<dbReference type="EMBL" id="ML996134">
    <property type="protein sequence ID" value="KAF2735594.1"/>
    <property type="molecule type" value="Genomic_DNA"/>
</dbReference>
<keyword evidence="3" id="KW-1185">Reference proteome</keyword>
<dbReference type="Proteomes" id="UP000799444">
    <property type="component" value="Unassembled WGS sequence"/>
</dbReference>
<feature type="compositionally biased region" description="Polar residues" evidence="1">
    <location>
        <begin position="85"/>
        <end position="95"/>
    </location>
</feature>
<dbReference type="AlphaFoldDB" id="A0A9P4QZ78"/>
<reference evidence="2" key="1">
    <citation type="journal article" date="2020" name="Stud. Mycol.">
        <title>101 Dothideomycetes genomes: a test case for predicting lifestyles and emergence of pathogens.</title>
        <authorList>
            <person name="Haridas S."/>
            <person name="Albert R."/>
            <person name="Binder M."/>
            <person name="Bloem J."/>
            <person name="Labutti K."/>
            <person name="Salamov A."/>
            <person name="Andreopoulos B."/>
            <person name="Baker S."/>
            <person name="Barry K."/>
            <person name="Bills G."/>
            <person name="Bluhm B."/>
            <person name="Cannon C."/>
            <person name="Castanera R."/>
            <person name="Culley D."/>
            <person name="Daum C."/>
            <person name="Ezra D."/>
            <person name="Gonzalez J."/>
            <person name="Henrissat B."/>
            <person name="Kuo A."/>
            <person name="Liang C."/>
            <person name="Lipzen A."/>
            <person name="Lutzoni F."/>
            <person name="Magnuson J."/>
            <person name="Mondo S."/>
            <person name="Nolan M."/>
            <person name="Ohm R."/>
            <person name="Pangilinan J."/>
            <person name="Park H.-J."/>
            <person name="Ramirez L."/>
            <person name="Alfaro M."/>
            <person name="Sun H."/>
            <person name="Tritt A."/>
            <person name="Yoshinaga Y."/>
            <person name="Zwiers L.-H."/>
            <person name="Turgeon B."/>
            <person name="Goodwin S."/>
            <person name="Spatafora J."/>
            <person name="Crous P."/>
            <person name="Grigoriev I."/>
        </authorList>
    </citation>
    <scope>NUCLEOTIDE SEQUENCE</scope>
    <source>
        <strain evidence="2">CBS 125425</strain>
    </source>
</reference>
<evidence type="ECO:0000256" key="1">
    <source>
        <dbReference type="SAM" id="MobiDB-lite"/>
    </source>
</evidence>
<organism evidence="2 3">
    <name type="scientific">Polyplosphaeria fusca</name>
    <dbReference type="NCBI Taxonomy" id="682080"/>
    <lineage>
        <taxon>Eukaryota</taxon>
        <taxon>Fungi</taxon>
        <taxon>Dikarya</taxon>
        <taxon>Ascomycota</taxon>
        <taxon>Pezizomycotina</taxon>
        <taxon>Dothideomycetes</taxon>
        <taxon>Pleosporomycetidae</taxon>
        <taxon>Pleosporales</taxon>
        <taxon>Tetraplosphaeriaceae</taxon>
        <taxon>Polyplosphaeria</taxon>
    </lineage>
</organism>